<feature type="transmembrane region" description="Helical" evidence="1">
    <location>
        <begin position="207"/>
        <end position="229"/>
    </location>
</feature>
<name>A0A9P4GQU0_9PLEO</name>
<dbReference type="Proteomes" id="UP000800039">
    <property type="component" value="Unassembled WGS sequence"/>
</dbReference>
<feature type="domain" description="DUF6594" evidence="2">
    <location>
        <begin position="64"/>
        <end position="274"/>
    </location>
</feature>
<keyword evidence="1" id="KW-0472">Membrane</keyword>
<evidence type="ECO:0000259" key="2">
    <source>
        <dbReference type="Pfam" id="PF20237"/>
    </source>
</evidence>
<keyword evidence="4" id="KW-1185">Reference proteome</keyword>
<evidence type="ECO:0000256" key="1">
    <source>
        <dbReference type="SAM" id="Phobius"/>
    </source>
</evidence>
<dbReference type="RefSeq" id="XP_040793481.1">
    <property type="nucleotide sequence ID" value="XM_040927554.1"/>
</dbReference>
<dbReference type="AlphaFoldDB" id="A0A9P4GQU0"/>
<accession>A0A9P4GQU0</accession>
<keyword evidence="1" id="KW-1133">Transmembrane helix</keyword>
<sequence>MAHEGINPQVNSDNSKDSILLPQCRCGPAPGDDFGPQYWNDLVDYAQLAPDEPPLGDFRKLQIINITHLVNQLSRIKASIENDETVTAERMRLLQQTLHQYADAIRDYQAMNSLRELPDYAKDTRMDLEGQFPYLATPYQGKANRPYDTRYRTTKPKKSQPQDPIREVLRKILPNRLTWPEEERKAKRSKYGAGKPPEMYSRFVDSVARFIIGTLGGCALIVPMVIMSLDSSLTKSLIVTSVSLVVFALVVGLVFETDNKDTIMATATYAAVLVVFVGNSGGAGGVASQS</sequence>
<evidence type="ECO:0000313" key="4">
    <source>
        <dbReference type="Proteomes" id="UP000800039"/>
    </source>
</evidence>
<dbReference type="PANTHER" id="PTHR34502:SF5">
    <property type="entry name" value="DUF6594 DOMAIN-CONTAINING PROTEIN"/>
    <property type="match status" value="1"/>
</dbReference>
<organism evidence="3 4">
    <name type="scientific">Cucurbitaria berberidis CBS 394.84</name>
    <dbReference type="NCBI Taxonomy" id="1168544"/>
    <lineage>
        <taxon>Eukaryota</taxon>
        <taxon>Fungi</taxon>
        <taxon>Dikarya</taxon>
        <taxon>Ascomycota</taxon>
        <taxon>Pezizomycotina</taxon>
        <taxon>Dothideomycetes</taxon>
        <taxon>Pleosporomycetidae</taxon>
        <taxon>Pleosporales</taxon>
        <taxon>Pleosporineae</taxon>
        <taxon>Cucurbitariaceae</taxon>
        <taxon>Cucurbitaria</taxon>
    </lineage>
</organism>
<protein>
    <recommendedName>
        <fullName evidence="2">DUF6594 domain-containing protein</fullName>
    </recommendedName>
</protein>
<keyword evidence="1" id="KW-0812">Transmembrane</keyword>
<reference evidence="3" key="1">
    <citation type="submission" date="2020-01" db="EMBL/GenBank/DDBJ databases">
        <authorList>
            <consortium name="DOE Joint Genome Institute"/>
            <person name="Haridas S."/>
            <person name="Albert R."/>
            <person name="Binder M."/>
            <person name="Bloem J."/>
            <person name="Labutti K."/>
            <person name="Salamov A."/>
            <person name="Andreopoulos B."/>
            <person name="Baker S.E."/>
            <person name="Barry K."/>
            <person name="Bills G."/>
            <person name="Bluhm B.H."/>
            <person name="Cannon C."/>
            <person name="Castanera R."/>
            <person name="Culley D.E."/>
            <person name="Daum C."/>
            <person name="Ezra D."/>
            <person name="Gonzalez J.B."/>
            <person name="Henrissat B."/>
            <person name="Kuo A."/>
            <person name="Liang C."/>
            <person name="Lipzen A."/>
            <person name="Lutzoni F."/>
            <person name="Magnuson J."/>
            <person name="Mondo S."/>
            <person name="Nolan M."/>
            <person name="Ohm R."/>
            <person name="Pangilinan J."/>
            <person name="Park H.-J."/>
            <person name="Ramirez L."/>
            <person name="Alfaro M."/>
            <person name="Sun H."/>
            <person name="Tritt A."/>
            <person name="Yoshinaga Y."/>
            <person name="Zwiers L.-H."/>
            <person name="Turgeon B.G."/>
            <person name="Goodwin S.B."/>
            <person name="Spatafora J.W."/>
            <person name="Crous P.W."/>
            <person name="Grigoriev I.V."/>
        </authorList>
    </citation>
    <scope>NUCLEOTIDE SEQUENCE</scope>
    <source>
        <strain evidence="3">CBS 394.84</strain>
    </source>
</reference>
<dbReference type="PANTHER" id="PTHR34502">
    <property type="entry name" value="DUF6594 DOMAIN-CONTAINING PROTEIN-RELATED"/>
    <property type="match status" value="1"/>
</dbReference>
<dbReference type="InterPro" id="IPR046529">
    <property type="entry name" value="DUF6594"/>
</dbReference>
<comment type="caution">
    <text evidence="3">The sequence shown here is derived from an EMBL/GenBank/DDBJ whole genome shotgun (WGS) entry which is preliminary data.</text>
</comment>
<feature type="transmembrane region" description="Helical" evidence="1">
    <location>
        <begin position="236"/>
        <end position="255"/>
    </location>
</feature>
<dbReference type="Pfam" id="PF20237">
    <property type="entry name" value="DUF6594"/>
    <property type="match status" value="1"/>
</dbReference>
<feature type="transmembrane region" description="Helical" evidence="1">
    <location>
        <begin position="267"/>
        <end position="287"/>
    </location>
</feature>
<proteinExistence type="predicted"/>
<evidence type="ECO:0000313" key="3">
    <source>
        <dbReference type="EMBL" id="KAF1850918.1"/>
    </source>
</evidence>
<dbReference type="OrthoDB" id="3546297at2759"/>
<dbReference type="EMBL" id="ML976614">
    <property type="protein sequence ID" value="KAF1850918.1"/>
    <property type="molecule type" value="Genomic_DNA"/>
</dbReference>
<dbReference type="GeneID" id="63844807"/>
<gene>
    <name evidence="3" type="ORF">K460DRAFT_269308</name>
</gene>